<comment type="caution">
    <text evidence="1">The sequence shown here is derived from an EMBL/GenBank/DDBJ whole genome shotgun (WGS) entry which is preliminary data.</text>
</comment>
<evidence type="ECO:0000313" key="2">
    <source>
        <dbReference type="Proteomes" id="UP000054995"/>
    </source>
</evidence>
<accession>A0A0V1F5R6</accession>
<dbReference type="EMBL" id="JYDT01000222">
    <property type="protein sequence ID" value="KRY81510.1"/>
    <property type="molecule type" value="Genomic_DNA"/>
</dbReference>
<keyword evidence="2" id="KW-1185">Reference proteome</keyword>
<proteinExistence type="predicted"/>
<reference evidence="1 2" key="1">
    <citation type="submission" date="2015-01" db="EMBL/GenBank/DDBJ databases">
        <title>Evolution of Trichinella species and genotypes.</title>
        <authorList>
            <person name="Korhonen P.K."/>
            <person name="Edoardo P."/>
            <person name="Giuseppe L.R."/>
            <person name="Gasser R.B."/>
        </authorList>
    </citation>
    <scope>NUCLEOTIDE SEQUENCE [LARGE SCALE GENOMIC DNA]</scope>
    <source>
        <strain evidence="1">ISS470</strain>
    </source>
</reference>
<name>A0A0V1F5R6_TRIPS</name>
<gene>
    <name evidence="1" type="ORF">T4D_5003</name>
</gene>
<sequence length="95" mass="11103">MNLKLYFLYLHLDFFPQNLGDVSEEQGLMECRNDCRLVLVSEEQNKQNQNGHLLPKDLDTLIKGTPTSIRKNCIVQYLDIHVHIAKELYVMGNFH</sequence>
<organism evidence="1 2">
    <name type="scientific">Trichinella pseudospiralis</name>
    <name type="common">Parasitic roundworm</name>
    <dbReference type="NCBI Taxonomy" id="6337"/>
    <lineage>
        <taxon>Eukaryota</taxon>
        <taxon>Metazoa</taxon>
        <taxon>Ecdysozoa</taxon>
        <taxon>Nematoda</taxon>
        <taxon>Enoplea</taxon>
        <taxon>Dorylaimia</taxon>
        <taxon>Trichinellida</taxon>
        <taxon>Trichinellidae</taxon>
        <taxon>Trichinella</taxon>
    </lineage>
</organism>
<protein>
    <submittedName>
        <fullName evidence="1">Uncharacterized protein</fullName>
    </submittedName>
</protein>
<dbReference type="OrthoDB" id="6744094at2759"/>
<evidence type="ECO:0000313" key="1">
    <source>
        <dbReference type="EMBL" id="KRY81510.1"/>
    </source>
</evidence>
<dbReference type="Proteomes" id="UP000054995">
    <property type="component" value="Unassembled WGS sequence"/>
</dbReference>
<dbReference type="AlphaFoldDB" id="A0A0V1F5R6"/>